<proteinExistence type="predicted"/>
<gene>
    <name evidence="1" type="ORF">GLYMA_10G196800</name>
</gene>
<reference evidence="2" key="2">
    <citation type="submission" date="2018-02" db="UniProtKB">
        <authorList>
            <consortium name="EnsemblPlants"/>
        </authorList>
    </citation>
    <scope>IDENTIFICATION</scope>
    <source>
        <strain evidence="2">Williams 82</strain>
    </source>
</reference>
<dbReference type="EnsemblPlants" id="KRH34648">
    <property type="protein sequence ID" value="KRH34648"/>
    <property type="gene ID" value="GLYMA_10G196800"/>
</dbReference>
<protein>
    <submittedName>
        <fullName evidence="1 2">Uncharacterized protein</fullName>
    </submittedName>
</protein>
<reference evidence="1" key="3">
    <citation type="submission" date="2018-07" db="EMBL/GenBank/DDBJ databases">
        <title>WGS assembly of Glycine max.</title>
        <authorList>
            <person name="Schmutz J."/>
            <person name="Cannon S."/>
            <person name="Schlueter J."/>
            <person name="Ma J."/>
            <person name="Mitros T."/>
            <person name="Nelson W."/>
            <person name="Hyten D."/>
            <person name="Song Q."/>
            <person name="Thelen J."/>
            <person name="Cheng J."/>
            <person name="Xu D."/>
            <person name="Hellsten U."/>
            <person name="May G."/>
            <person name="Yu Y."/>
            <person name="Sakurai T."/>
            <person name="Umezawa T."/>
            <person name="Bhattacharyya M."/>
            <person name="Sandhu D."/>
            <person name="Valliyodan B."/>
            <person name="Lindquist E."/>
            <person name="Peto M."/>
            <person name="Grant D."/>
            <person name="Shu S."/>
            <person name="Goodstein D."/>
            <person name="Barry K."/>
            <person name="Futrell-Griggs M."/>
            <person name="Abernathy B."/>
            <person name="Du J."/>
            <person name="Tian Z."/>
            <person name="Zhu L."/>
            <person name="Gill N."/>
            <person name="Joshi T."/>
            <person name="Libault M."/>
            <person name="Sethuraman A."/>
            <person name="Zhang X."/>
            <person name="Shinozaki K."/>
            <person name="Nguyen H."/>
            <person name="Wing R."/>
            <person name="Cregan P."/>
            <person name="Specht J."/>
            <person name="Grimwood J."/>
            <person name="Rokhsar D."/>
            <person name="Stacey G."/>
            <person name="Shoemaker R."/>
            <person name="Jackson S."/>
        </authorList>
    </citation>
    <scope>NUCLEOTIDE SEQUENCE</scope>
    <source>
        <tissue evidence="1">Callus</tissue>
    </source>
</reference>
<evidence type="ECO:0000313" key="2">
    <source>
        <dbReference type="EnsemblPlants" id="KRH34648"/>
    </source>
</evidence>
<sequence length="116" mass="12810">MQIIIDLCSNSLAHLVMTGSVSRARSSICCTQILDLPSSSPISWTSRDSASINCFSPVINWNFRLSPVMCLYEEAAGGAREFTPVPEVSLCSTMVSLWLPWMLSNDSFLPWIFAMA</sequence>
<keyword evidence="3" id="KW-1185">Reference proteome</keyword>
<dbReference type="EMBL" id="CM000843">
    <property type="protein sequence ID" value="KRH34648.1"/>
    <property type="molecule type" value="Genomic_DNA"/>
</dbReference>
<name>A0A0R0I3L8_SOYBN</name>
<reference evidence="1 2" key="1">
    <citation type="journal article" date="2010" name="Nature">
        <title>Genome sequence of the palaeopolyploid soybean.</title>
        <authorList>
            <person name="Schmutz J."/>
            <person name="Cannon S.B."/>
            <person name="Schlueter J."/>
            <person name="Ma J."/>
            <person name="Mitros T."/>
            <person name="Nelson W."/>
            <person name="Hyten D.L."/>
            <person name="Song Q."/>
            <person name="Thelen J.J."/>
            <person name="Cheng J."/>
            <person name="Xu D."/>
            <person name="Hellsten U."/>
            <person name="May G.D."/>
            <person name="Yu Y."/>
            <person name="Sakurai T."/>
            <person name="Umezawa T."/>
            <person name="Bhattacharyya M.K."/>
            <person name="Sandhu D."/>
            <person name="Valliyodan B."/>
            <person name="Lindquist E."/>
            <person name="Peto M."/>
            <person name="Grant D."/>
            <person name="Shu S."/>
            <person name="Goodstein D."/>
            <person name="Barry K."/>
            <person name="Futrell-Griggs M."/>
            <person name="Abernathy B."/>
            <person name="Du J."/>
            <person name="Tian Z."/>
            <person name="Zhu L."/>
            <person name="Gill N."/>
            <person name="Joshi T."/>
            <person name="Libault M."/>
            <person name="Sethuraman A."/>
            <person name="Zhang X.-C."/>
            <person name="Shinozaki K."/>
            <person name="Nguyen H.T."/>
            <person name="Wing R.A."/>
            <person name="Cregan P."/>
            <person name="Specht J."/>
            <person name="Grimwood J."/>
            <person name="Rokhsar D."/>
            <person name="Stacey G."/>
            <person name="Shoemaker R.C."/>
            <person name="Jackson S.A."/>
        </authorList>
    </citation>
    <scope>NUCLEOTIDE SEQUENCE</scope>
    <source>
        <strain evidence="2">cv. Williams 82</strain>
        <tissue evidence="1">Callus</tissue>
    </source>
</reference>
<organism evidence="1">
    <name type="scientific">Glycine max</name>
    <name type="common">Soybean</name>
    <name type="synonym">Glycine hispida</name>
    <dbReference type="NCBI Taxonomy" id="3847"/>
    <lineage>
        <taxon>Eukaryota</taxon>
        <taxon>Viridiplantae</taxon>
        <taxon>Streptophyta</taxon>
        <taxon>Embryophyta</taxon>
        <taxon>Tracheophyta</taxon>
        <taxon>Spermatophyta</taxon>
        <taxon>Magnoliopsida</taxon>
        <taxon>eudicotyledons</taxon>
        <taxon>Gunneridae</taxon>
        <taxon>Pentapetalae</taxon>
        <taxon>rosids</taxon>
        <taxon>fabids</taxon>
        <taxon>Fabales</taxon>
        <taxon>Fabaceae</taxon>
        <taxon>Papilionoideae</taxon>
        <taxon>50 kb inversion clade</taxon>
        <taxon>NPAAA clade</taxon>
        <taxon>indigoferoid/millettioid clade</taxon>
        <taxon>Phaseoleae</taxon>
        <taxon>Glycine</taxon>
        <taxon>Glycine subgen. Soja</taxon>
    </lineage>
</organism>
<evidence type="ECO:0000313" key="1">
    <source>
        <dbReference type="EMBL" id="KRH34648.1"/>
    </source>
</evidence>
<dbReference type="InParanoid" id="A0A0R0I3L8"/>
<accession>A0A0R0I3L8</accession>
<dbReference type="Proteomes" id="UP000008827">
    <property type="component" value="Chromosome 10"/>
</dbReference>
<dbReference type="AlphaFoldDB" id="A0A0R0I3L8"/>
<evidence type="ECO:0000313" key="3">
    <source>
        <dbReference type="Proteomes" id="UP000008827"/>
    </source>
</evidence>
<dbReference type="Gramene" id="KRH34648">
    <property type="protein sequence ID" value="KRH34648"/>
    <property type="gene ID" value="GLYMA_10G196800"/>
</dbReference>